<protein>
    <submittedName>
        <fullName evidence="2">Uncharacterized protein</fullName>
    </submittedName>
</protein>
<feature type="chain" id="PRO_5012067490" evidence="1">
    <location>
        <begin position="22"/>
        <end position="189"/>
    </location>
</feature>
<feature type="signal peptide" evidence="1">
    <location>
        <begin position="1"/>
        <end position="21"/>
    </location>
</feature>
<organism evidence="2 3">
    <name type="scientific">Flavobacterium columnare</name>
    <dbReference type="NCBI Taxonomy" id="996"/>
    <lineage>
        <taxon>Bacteria</taxon>
        <taxon>Pseudomonadati</taxon>
        <taxon>Bacteroidota</taxon>
        <taxon>Flavobacteriia</taxon>
        <taxon>Flavobacteriales</taxon>
        <taxon>Flavobacteriaceae</taxon>
        <taxon>Flavobacterium</taxon>
    </lineage>
</organism>
<comment type="caution">
    <text evidence="2">The sequence shown here is derived from an EMBL/GenBank/DDBJ whole genome shotgun (WGS) entry which is preliminary data.</text>
</comment>
<keyword evidence="1" id="KW-0732">Signal</keyword>
<dbReference type="Proteomes" id="UP000198034">
    <property type="component" value="Unassembled WGS sequence"/>
</dbReference>
<dbReference type="AlphaFoldDB" id="A0A2D0AHK0"/>
<proteinExistence type="predicted"/>
<gene>
    <name evidence="2" type="ORF">BWK62_11650</name>
</gene>
<accession>A0A2D0AHK0</accession>
<reference evidence="2 3" key="1">
    <citation type="journal article" date="2017" name="Infect. Genet. Evol.">
        <title>Comparative genome analysis of fish pathogen Flavobacterium columnare reveals extensive sequence diversity within the species.</title>
        <authorList>
            <person name="Kayansamruaj P."/>
            <person name="Dong H.T."/>
            <person name="Hirono I."/>
            <person name="Kondo H."/>
            <person name="Senapin S."/>
            <person name="Rodkhum C."/>
        </authorList>
    </citation>
    <scope>NUCLEOTIDE SEQUENCE [LARGE SCALE GENOMIC DNA]</scope>
    <source>
        <strain evidence="2 3">1214</strain>
    </source>
</reference>
<evidence type="ECO:0000256" key="1">
    <source>
        <dbReference type="SAM" id="SignalP"/>
    </source>
</evidence>
<evidence type="ECO:0000313" key="3">
    <source>
        <dbReference type="Proteomes" id="UP000198034"/>
    </source>
</evidence>
<dbReference type="EMBL" id="MTCY01000038">
    <property type="protein sequence ID" value="OWP75608.1"/>
    <property type="molecule type" value="Genomic_DNA"/>
</dbReference>
<evidence type="ECO:0000313" key="2">
    <source>
        <dbReference type="EMBL" id="OWP75608.1"/>
    </source>
</evidence>
<name>A0A2D0AHK0_9FLAO</name>
<sequence length="189" mass="23617">MKKLSFIIGFFLVLLNLRTSAQVSVNLNIDNRPNWCTNYSEDRVQYIYLPELECYYDNFDQVYVYLGPRGWCRSNYLPDYCRGYDIQRAPRVVIDYRGNCPWTYFDYHKKHYWRNNYRSYHSEYYGSTHSRRGNYVAYANRDHDYDHDHYYRRSEDRYENREYYRNQKEYRDIPIEPTRGERRGYDRRF</sequence>